<dbReference type="Ensembl" id="ENSOMYT00000014617.2">
    <property type="protein sequence ID" value="ENSOMYP00000013225.2"/>
    <property type="gene ID" value="ENSOMYG00000073907.1"/>
</dbReference>
<dbReference type="RefSeq" id="XP_021420719.1">
    <property type="nucleotide sequence ID" value="XM_021565044.2"/>
</dbReference>
<dbReference type="InterPro" id="IPR000210">
    <property type="entry name" value="BTB/POZ_dom"/>
</dbReference>
<dbReference type="Proteomes" id="UP000694395">
    <property type="component" value="Chromosome 16"/>
</dbReference>
<dbReference type="InterPro" id="IPR011333">
    <property type="entry name" value="SKP1/BTB/POZ_sf"/>
</dbReference>
<dbReference type="Gene3D" id="3.30.70.2000">
    <property type="match status" value="1"/>
</dbReference>
<dbReference type="Gene3D" id="3.30.710.10">
    <property type="entry name" value="Potassium Channel Kv1.1, Chain A"/>
    <property type="match status" value="1"/>
</dbReference>
<dbReference type="CDD" id="cd18389">
    <property type="entry name" value="BTB_POZ_KCTD2"/>
    <property type="match status" value="1"/>
</dbReference>
<dbReference type="GO" id="GO:0031463">
    <property type="term" value="C:Cul3-RING ubiquitin ligase complex"/>
    <property type="evidence" value="ECO:0007669"/>
    <property type="project" value="TreeGrafter"/>
</dbReference>
<dbReference type="FunFam" id="3.30.710.10:FF:000005">
    <property type="entry name" value="Potassium channel tetramerization domain-containing 17"/>
    <property type="match status" value="1"/>
</dbReference>
<reference evidence="2" key="3">
    <citation type="submission" date="2025-09" db="UniProtKB">
        <authorList>
            <consortium name="Ensembl"/>
        </authorList>
    </citation>
    <scope>IDENTIFICATION</scope>
</reference>
<name>A0A8C7NVA0_ONCMY</name>
<dbReference type="GeneID" id="110491525"/>
<dbReference type="AlphaFoldDB" id="A0A8C7NVA0"/>
<keyword evidence="3" id="KW-1185">Reference proteome</keyword>
<dbReference type="GO" id="GO:0051260">
    <property type="term" value="P:protein homooligomerization"/>
    <property type="evidence" value="ECO:0007669"/>
    <property type="project" value="InterPro"/>
</dbReference>
<dbReference type="SMART" id="SM00225">
    <property type="entry name" value="BTB"/>
    <property type="match status" value="1"/>
</dbReference>
<evidence type="ECO:0000259" key="1">
    <source>
        <dbReference type="SMART" id="SM00225"/>
    </source>
</evidence>
<dbReference type="SUPFAM" id="SSF54695">
    <property type="entry name" value="POZ domain"/>
    <property type="match status" value="1"/>
</dbReference>
<dbReference type="GO" id="GO:0005737">
    <property type="term" value="C:cytoplasm"/>
    <property type="evidence" value="ECO:0007669"/>
    <property type="project" value="TreeGrafter"/>
</dbReference>
<reference evidence="2" key="1">
    <citation type="submission" date="2020-07" db="EMBL/GenBank/DDBJ databases">
        <title>A long reads based de novo assembly of the rainbow trout Arlee double haploid line genome.</title>
        <authorList>
            <person name="Gao G."/>
            <person name="Palti Y."/>
        </authorList>
    </citation>
    <scope>NUCLEOTIDE SEQUENCE [LARGE SCALE GENOMIC DNA]</scope>
</reference>
<sequence length="300" mass="33684">MSATLLDKKNPVVFTNRSELLLPCSVVVFDEGNMAELHVVEQSGTSTIEQTEHRDVRGSVRLASSSLMVPPRSSFPTSPGVSSTSRVVFGFPMRSNPSSPSEPAEKPGSRWVRLNVGGTCFVTTKQTLCRDPKSFLYRLCQEDPDLDSDKDETGAYLIDRDPTYFGPILNYLRHGKLIMDKNLAEEGVLEEAEFYNIASLVRLVKERIRDNENRTSQGPVKHVYRVLQCQEEELTQMVSTMSDGWKFEQLISIGSSYNYGNEDQAEFLCVVSRELNNSTNGIVIEPTEKAKILQERGSRM</sequence>
<protein>
    <submittedName>
        <fullName evidence="2">Potassium channel tetramerization domain containing 2</fullName>
    </submittedName>
</protein>
<dbReference type="KEGG" id="omy:110491525"/>
<dbReference type="CTD" id="23510"/>
<dbReference type="GeneTree" id="ENSGT00940000158336"/>
<dbReference type="PANTHER" id="PTHR14958">
    <property type="entry name" value="POTASSIUM CHANNEL TETRAMERISATION DOMAIN CONTAINING PROTEIN"/>
    <property type="match status" value="1"/>
</dbReference>
<dbReference type="InterPro" id="IPR003131">
    <property type="entry name" value="T1-type_BTB"/>
</dbReference>
<gene>
    <name evidence="2" type="primary">kctd2</name>
</gene>
<dbReference type="GO" id="GO:0097602">
    <property type="term" value="F:cullin family protein binding"/>
    <property type="evidence" value="ECO:0007669"/>
    <property type="project" value="TreeGrafter"/>
</dbReference>
<dbReference type="FunFam" id="3.30.70.2000:FF:000001">
    <property type="entry name" value="Potassium channel tetramerization domain-containing 17"/>
    <property type="match status" value="1"/>
</dbReference>
<evidence type="ECO:0000313" key="2">
    <source>
        <dbReference type="Ensembl" id="ENSOMYP00000013225.2"/>
    </source>
</evidence>
<reference evidence="2" key="2">
    <citation type="submission" date="2025-08" db="UniProtKB">
        <authorList>
            <consortium name="Ensembl"/>
        </authorList>
    </citation>
    <scope>IDENTIFICATION</scope>
</reference>
<feature type="domain" description="BTB" evidence="1">
    <location>
        <begin position="110"/>
        <end position="212"/>
    </location>
</feature>
<dbReference type="GO" id="GO:0043161">
    <property type="term" value="P:proteasome-mediated ubiquitin-dependent protein catabolic process"/>
    <property type="evidence" value="ECO:0007669"/>
    <property type="project" value="TreeGrafter"/>
</dbReference>
<proteinExistence type="predicted"/>
<dbReference type="Pfam" id="PF02214">
    <property type="entry name" value="BTB_2"/>
    <property type="match status" value="1"/>
</dbReference>
<accession>A0A8C7NVA0</accession>
<dbReference type="Gene3D" id="6.10.140.750">
    <property type="match status" value="1"/>
</dbReference>
<evidence type="ECO:0000313" key="3">
    <source>
        <dbReference type="Proteomes" id="UP000694395"/>
    </source>
</evidence>
<dbReference type="PANTHER" id="PTHR14958:SF22">
    <property type="entry name" value="BTB_POZ DOMAIN-CONTAINING PROTEIN KCTD2"/>
    <property type="match status" value="1"/>
</dbReference>
<dbReference type="OrthoDB" id="1244179at2759"/>
<organism evidence="2 3">
    <name type="scientific">Oncorhynchus mykiss</name>
    <name type="common">Rainbow trout</name>
    <name type="synonym">Salmo gairdneri</name>
    <dbReference type="NCBI Taxonomy" id="8022"/>
    <lineage>
        <taxon>Eukaryota</taxon>
        <taxon>Metazoa</taxon>
        <taxon>Chordata</taxon>
        <taxon>Craniata</taxon>
        <taxon>Vertebrata</taxon>
        <taxon>Euteleostomi</taxon>
        <taxon>Actinopterygii</taxon>
        <taxon>Neopterygii</taxon>
        <taxon>Teleostei</taxon>
        <taxon>Protacanthopterygii</taxon>
        <taxon>Salmoniformes</taxon>
        <taxon>Salmonidae</taxon>
        <taxon>Salmoninae</taxon>
        <taxon>Oncorhynchus</taxon>
    </lineage>
</organism>